<reference evidence="9 10" key="1">
    <citation type="submission" date="2016-02" db="EMBL/GenBank/DDBJ databases">
        <title>Draft genome sequence of Hydrogenophaga sp. LPB0072.</title>
        <authorList>
            <person name="Shin S.-K."/>
            <person name="Yi H."/>
        </authorList>
    </citation>
    <scope>NUCLEOTIDE SEQUENCE [LARGE SCALE GENOMIC DNA]</scope>
    <source>
        <strain evidence="9 10">LPB0072</strain>
    </source>
</reference>
<keyword evidence="4 6" id="KW-1133">Transmembrane helix</keyword>
<dbReference type="InterPro" id="IPR000620">
    <property type="entry name" value="EamA_dom"/>
</dbReference>
<keyword evidence="2" id="KW-1003">Cell membrane</keyword>
<protein>
    <submittedName>
        <fullName evidence="8">Multidrug DMT transporter</fullName>
    </submittedName>
</protein>
<name>A0A162P2V0_9BURK</name>
<sequence>MSHPNPSLFARPAALFLLATFCCLLWGSAYPSIKYGYAMFGIARHDVASQMVFAGVRFVAAGGLLLLAGAVMGWGLRIQRQDWASVAVLGLTQTALQYIFFYIGVANASGSKSSIMNATGTFFSVLLAHFIYHNDRLSGRRMLGCLVGFVGVAAANYGPTLLQPDFTLAGEGSIVLAAFVLSAATIYGKKLSQRLNPAVMTGWQMAIGGSVLLAGGWLFGGRMEAFTPASTALMTYMALLSALAFSIWSNLLKHNPVGRVTIFNFLIPIFGVALSAIFLGEDVFEWKYGVALLLVCAGIWLVTAEKRPVQSSPAVPQPACV</sequence>
<comment type="subcellular location">
    <subcellularLocation>
        <location evidence="1">Cell membrane</location>
        <topology evidence="1">Multi-pass membrane protein</topology>
    </subcellularLocation>
</comment>
<feature type="transmembrane region" description="Helical" evidence="6">
    <location>
        <begin position="83"/>
        <end position="103"/>
    </location>
</feature>
<feature type="transmembrane region" description="Helical" evidence="6">
    <location>
        <begin position="53"/>
        <end position="76"/>
    </location>
</feature>
<feature type="transmembrane region" description="Helical" evidence="6">
    <location>
        <begin position="115"/>
        <end position="132"/>
    </location>
</feature>
<evidence type="ECO:0000256" key="2">
    <source>
        <dbReference type="ARBA" id="ARBA00022475"/>
    </source>
</evidence>
<dbReference type="InterPro" id="IPR050638">
    <property type="entry name" value="AA-Vitamin_Transporters"/>
</dbReference>
<proteinExistence type="predicted"/>
<evidence type="ECO:0000256" key="5">
    <source>
        <dbReference type="ARBA" id="ARBA00023136"/>
    </source>
</evidence>
<evidence type="ECO:0000256" key="3">
    <source>
        <dbReference type="ARBA" id="ARBA00022692"/>
    </source>
</evidence>
<dbReference type="RefSeq" id="WP_066093426.1">
    <property type="nucleotide sequence ID" value="NZ_CP017476.1"/>
</dbReference>
<dbReference type="OrthoDB" id="3190463at2"/>
<evidence type="ECO:0000256" key="1">
    <source>
        <dbReference type="ARBA" id="ARBA00004651"/>
    </source>
</evidence>
<keyword evidence="5 6" id="KW-0472">Membrane</keyword>
<dbReference type="Proteomes" id="UP000185657">
    <property type="component" value="Unassembled WGS sequence"/>
</dbReference>
<feature type="transmembrane region" description="Helical" evidence="6">
    <location>
        <begin position="144"/>
        <end position="162"/>
    </location>
</feature>
<feature type="transmembrane region" description="Helical" evidence="6">
    <location>
        <begin position="286"/>
        <end position="303"/>
    </location>
</feature>
<accession>A0A162P2V0</accession>
<evidence type="ECO:0000313" key="10">
    <source>
        <dbReference type="Proteomes" id="UP000185657"/>
    </source>
</evidence>
<reference evidence="8 11" key="2">
    <citation type="submission" date="2016-10" db="EMBL/GenBank/DDBJ databases">
        <title>Hydorgenophaga sp. LPB0072 isolated from gastropod.</title>
        <authorList>
            <person name="Kim E."/>
            <person name="Yi H."/>
        </authorList>
    </citation>
    <scope>NUCLEOTIDE SEQUENCE [LARGE SCALE GENOMIC DNA]</scope>
    <source>
        <strain evidence="8 11">LPB0072</strain>
    </source>
</reference>
<feature type="transmembrane region" description="Helical" evidence="6">
    <location>
        <begin position="168"/>
        <end position="187"/>
    </location>
</feature>
<dbReference type="KEGG" id="hyl:LPB072_07485"/>
<dbReference type="Pfam" id="PF00892">
    <property type="entry name" value="EamA"/>
    <property type="match status" value="2"/>
</dbReference>
<gene>
    <name evidence="8" type="ORF">LPB072_07485</name>
    <name evidence="9" type="ORF">LPB72_16965</name>
</gene>
<evidence type="ECO:0000256" key="6">
    <source>
        <dbReference type="SAM" id="Phobius"/>
    </source>
</evidence>
<feature type="transmembrane region" description="Helical" evidence="6">
    <location>
        <begin position="260"/>
        <end position="280"/>
    </location>
</feature>
<dbReference type="AlphaFoldDB" id="A0A162P2V0"/>
<dbReference type="PANTHER" id="PTHR32322:SF18">
    <property type="entry name" value="S-ADENOSYLMETHIONINE_S-ADENOSYLHOMOCYSTEINE TRANSPORTER"/>
    <property type="match status" value="1"/>
</dbReference>
<evidence type="ECO:0000313" key="9">
    <source>
        <dbReference type="EMBL" id="OAD40580.1"/>
    </source>
</evidence>
<dbReference type="GO" id="GO:0005886">
    <property type="term" value="C:plasma membrane"/>
    <property type="evidence" value="ECO:0007669"/>
    <property type="project" value="UniProtKB-SubCell"/>
</dbReference>
<dbReference type="SUPFAM" id="SSF103481">
    <property type="entry name" value="Multidrug resistance efflux transporter EmrE"/>
    <property type="match status" value="2"/>
</dbReference>
<feature type="transmembrane region" description="Helical" evidence="6">
    <location>
        <begin position="199"/>
        <end position="219"/>
    </location>
</feature>
<dbReference type="EMBL" id="CP017476">
    <property type="protein sequence ID" value="AOW12708.1"/>
    <property type="molecule type" value="Genomic_DNA"/>
</dbReference>
<keyword evidence="3 6" id="KW-0812">Transmembrane</keyword>
<evidence type="ECO:0000313" key="11">
    <source>
        <dbReference type="Proteomes" id="UP000185680"/>
    </source>
</evidence>
<dbReference type="PANTHER" id="PTHR32322">
    <property type="entry name" value="INNER MEMBRANE TRANSPORTER"/>
    <property type="match status" value="1"/>
</dbReference>
<evidence type="ECO:0000259" key="7">
    <source>
        <dbReference type="Pfam" id="PF00892"/>
    </source>
</evidence>
<feature type="domain" description="EamA" evidence="7">
    <location>
        <begin position="171"/>
        <end position="303"/>
    </location>
</feature>
<dbReference type="InterPro" id="IPR037185">
    <property type="entry name" value="EmrE-like"/>
</dbReference>
<feature type="transmembrane region" description="Helical" evidence="6">
    <location>
        <begin position="225"/>
        <end position="248"/>
    </location>
</feature>
<dbReference type="EMBL" id="LVWD01000030">
    <property type="protein sequence ID" value="OAD40580.1"/>
    <property type="molecule type" value="Genomic_DNA"/>
</dbReference>
<organism evidence="8 11">
    <name type="scientific">Hydrogenophaga crassostreae</name>
    <dbReference type="NCBI Taxonomy" id="1763535"/>
    <lineage>
        <taxon>Bacteria</taxon>
        <taxon>Pseudomonadati</taxon>
        <taxon>Pseudomonadota</taxon>
        <taxon>Betaproteobacteria</taxon>
        <taxon>Burkholderiales</taxon>
        <taxon>Comamonadaceae</taxon>
        <taxon>Hydrogenophaga</taxon>
    </lineage>
</organism>
<evidence type="ECO:0000256" key="4">
    <source>
        <dbReference type="ARBA" id="ARBA00022989"/>
    </source>
</evidence>
<dbReference type="Proteomes" id="UP000185680">
    <property type="component" value="Chromosome"/>
</dbReference>
<feature type="domain" description="EamA" evidence="7">
    <location>
        <begin position="17"/>
        <end position="154"/>
    </location>
</feature>
<keyword evidence="10" id="KW-1185">Reference proteome</keyword>
<evidence type="ECO:0000313" key="8">
    <source>
        <dbReference type="EMBL" id="AOW12708.1"/>
    </source>
</evidence>